<dbReference type="PANTHER" id="PTHR48098:SF1">
    <property type="entry name" value="DIACYLGLYCEROL ACYLTRANSFERASE_MYCOLYLTRANSFERASE AG85A"/>
    <property type="match status" value="1"/>
</dbReference>
<sequence>MDWFYDLRLVDGPVAVACWTLGVAGTVFLVGLVLLRRPIARGAFLLVAGAALAVTVTLTVHWLLVDILNVFPEDLPGDVLFSSAFGVLGVVLAVVGIVRLGLTRRVWGRRAVAVVSALTVALLSVQQINAYFGLNLTVADLAGVAVNRIQALVPTLERAGTPSVPIASWKAPDGLPDNGELRKAHLPNTASGFSARDAYIYLPPAYFATTRPELPVLLLMAGQPGNPSDWLGGGQLRITLDRFAAKHGGVAPIAVVVDPLGAPGNNTLCMDTKLGKAETYLTQDVVPWIKAHLTVAMDPREWSAGGFSFGGTCAVQLLAKHPEIFGSALGFAAEKEPALAKDRRKTIDGAFGGDTAAFEEQIPAHFFALGGQEGQFLFLAAGTRDTDFMTQADIIAGQARGGGVEVHEEFVPGEAHSWEMIAKAIPVGLDLLASRWSLP</sequence>
<dbReference type="GO" id="GO:0016747">
    <property type="term" value="F:acyltransferase activity, transferring groups other than amino-acyl groups"/>
    <property type="evidence" value="ECO:0007669"/>
    <property type="project" value="TreeGrafter"/>
</dbReference>
<feature type="transmembrane region" description="Helical" evidence="1">
    <location>
        <begin position="112"/>
        <end position="132"/>
    </location>
</feature>
<protein>
    <submittedName>
        <fullName evidence="2">Alpha/beta hydrolase</fullName>
    </submittedName>
</protein>
<dbReference type="SUPFAM" id="SSF53474">
    <property type="entry name" value="alpha/beta-Hydrolases"/>
    <property type="match status" value="1"/>
</dbReference>
<dbReference type="RefSeq" id="WP_369044802.1">
    <property type="nucleotide sequence ID" value="NZ_CP163302.1"/>
</dbReference>
<keyword evidence="1" id="KW-0812">Transmembrane</keyword>
<reference evidence="2" key="1">
    <citation type="submission" date="2024-07" db="EMBL/GenBank/DDBJ databases">
        <authorList>
            <person name="fu j."/>
        </authorList>
    </citation>
    <scope>NUCLEOTIDE SEQUENCE</scope>
    <source>
        <strain evidence="2">P10A9</strain>
    </source>
</reference>
<keyword evidence="2" id="KW-0378">Hydrolase</keyword>
<dbReference type="KEGG" id="spue:AB5L97_11705"/>
<gene>
    <name evidence="2" type="ORF">AB5L97_11705</name>
</gene>
<dbReference type="PANTHER" id="PTHR48098">
    <property type="entry name" value="ENTEROCHELIN ESTERASE-RELATED"/>
    <property type="match status" value="1"/>
</dbReference>
<keyword evidence="1" id="KW-0472">Membrane</keyword>
<name>A0AB39KZF7_9MICC</name>
<dbReference type="GO" id="GO:0016787">
    <property type="term" value="F:hydrolase activity"/>
    <property type="evidence" value="ECO:0007669"/>
    <property type="project" value="UniProtKB-KW"/>
</dbReference>
<accession>A0AB39KZF7</accession>
<evidence type="ECO:0000313" key="2">
    <source>
        <dbReference type="EMBL" id="XDP43956.1"/>
    </source>
</evidence>
<dbReference type="EMBL" id="CP163302">
    <property type="protein sequence ID" value="XDP43956.1"/>
    <property type="molecule type" value="Genomic_DNA"/>
</dbReference>
<dbReference type="Gene3D" id="3.40.50.1820">
    <property type="entry name" value="alpha/beta hydrolase"/>
    <property type="match status" value="1"/>
</dbReference>
<dbReference type="InterPro" id="IPR000801">
    <property type="entry name" value="Esterase-like"/>
</dbReference>
<organism evidence="2">
    <name type="scientific">Sinomonas puerhi</name>
    <dbReference type="NCBI Taxonomy" id="3238584"/>
    <lineage>
        <taxon>Bacteria</taxon>
        <taxon>Bacillati</taxon>
        <taxon>Actinomycetota</taxon>
        <taxon>Actinomycetes</taxon>
        <taxon>Micrococcales</taxon>
        <taxon>Micrococcaceae</taxon>
        <taxon>Sinomonas</taxon>
    </lineage>
</organism>
<evidence type="ECO:0000256" key="1">
    <source>
        <dbReference type="SAM" id="Phobius"/>
    </source>
</evidence>
<dbReference type="InterPro" id="IPR029058">
    <property type="entry name" value="AB_hydrolase_fold"/>
</dbReference>
<dbReference type="InterPro" id="IPR050583">
    <property type="entry name" value="Mycobacterial_A85_antigen"/>
</dbReference>
<proteinExistence type="predicted"/>
<feature type="transmembrane region" description="Helical" evidence="1">
    <location>
        <begin position="42"/>
        <end position="64"/>
    </location>
</feature>
<feature type="transmembrane region" description="Helical" evidence="1">
    <location>
        <begin position="79"/>
        <end position="100"/>
    </location>
</feature>
<dbReference type="AlphaFoldDB" id="A0AB39KZF7"/>
<dbReference type="Pfam" id="PF00756">
    <property type="entry name" value="Esterase"/>
    <property type="match status" value="1"/>
</dbReference>
<feature type="transmembrane region" description="Helical" evidence="1">
    <location>
        <begin position="12"/>
        <end position="35"/>
    </location>
</feature>
<keyword evidence="1" id="KW-1133">Transmembrane helix</keyword>